<evidence type="ECO:0008006" key="3">
    <source>
        <dbReference type="Google" id="ProtNLM"/>
    </source>
</evidence>
<gene>
    <name evidence="1" type="ORF">TeGR_g14937</name>
</gene>
<evidence type="ECO:0000313" key="1">
    <source>
        <dbReference type="EMBL" id="GMI20793.1"/>
    </source>
</evidence>
<dbReference type="InterPro" id="IPR020103">
    <property type="entry name" value="PsdUridine_synth_cat_dom_sf"/>
</dbReference>
<dbReference type="Gene3D" id="3.30.2350.10">
    <property type="entry name" value="Pseudouridine synthase"/>
    <property type="match status" value="1"/>
</dbReference>
<protein>
    <recommendedName>
        <fullName evidence="3">Pseudouridine synthase RsuA/RluA-like domain-containing protein</fullName>
    </recommendedName>
</protein>
<name>A0ABQ6M6Y2_9STRA</name>
<dbReference type="InterPro" id="IPR050188">
    <property type="entry name" value="RluA_PseudoU_synthase"/>
</dbReference>
<evidence type="ECO:0000313" key="2">
    <source>
        <dbReference type="Proteomes" id="UP001165060"/>
    </source>
</evidence>
<dbReference type="EMBL" id="BRYB01001217">
    <property type="protein sequence ID" value="GMI20793.1"/>
    <property type="molecule type" value="Genomic_DNA"/>
</dbReference>
<sequence>MPASDPALYKECKTIVTPFYYDAASDTTCVIAEPKTGRTHQIRLHCEYLKAPIANDPNYSGGAAPPTSAAAPSDDDDNDFMNPCSQAEWDQMMDARCFQCDRKKGECECSVLTFEGDAEKLDEFVRSTCVFCLRKTSDRALKEYKKRSAGIFLHAVKYCWAGEEFVTGVDVVDDFPVWVGGDVPDGELVRIE</sequence>
<dbReference type="PANTHER" id="PTHR21600">
    <property type="entry name" value="MITOCHONDRIAL RNA PSEUDOURIDINE SYNTHASE"/>
    <property type="match status" value="1"/>
</dbReference>
<reference evidence="1 2" key="1">
    <citation type="journal article" date="2023" name="Commun. Biol.">
        <title>Genome analysis of Parmales, the sister group of diatoms, reveals the evolutionary specialization of diatoms from phago-mixotrophs to photoautotrophs.</title>
        <authorList>
            <person name="Ban H."/>
            <person name="Sato S."/>
            <person name="Yoshikawa S."/>
            <person name="Yamada K."/>
            <person name="Nakamura Y."/>
            <person name="Ichinomiya M."/>
            <person name="Sato N."/>
            <person name="Blanc-Mathieu R."/>
            <person name="Endo H."/>
            <person name="Kuwata A."/>
            <person name="Ogata H."/>
        </authorList>
    </citation>
    <scope>NUCLEOTIDE SEQUENCE [LARGE SCALE GENOMIC DNA]</scope>
</reference>
<keyword evidence="2" id="KW-1185">Reference proteome</keyword>
<dbReference type="PANTHER" id="PTHR21600:SF40">
    <property type="entry name" value="PSEUDOURIDYLATE SYNTHASE RPUSD2"/>
    <property type="match status" value="1"/>
</dbReference>
<accession>A0ABQ6M6Y2</accession>
<organism evidence="1 2">
    <name type="scientific">Tetraparma gracilis</name>
    <dbReference type="NCBI Taxonomy" id="2962635"/>
    <lineage>
        <taxon>Eukaryota</taxon>
        <taxon>Sar</taxon>
        <taxon>Stramenopiles</taxon>
        <taxon>Ochrophyta</taxon>
        <taxon>Bolidophyceae</taxon>
        <taxon>Parmales</taxon>
        <taxon>Triparmaceae</taxon>
        <taxon>Tetraparma</taxon>
    </lineage>
</organism>
<comment type="caution">
    <text evidence="1">The sequence shown here is derived from an EMBL/GenBank/DDBJ whole genome shotgun (WGS) entry which is preliminary data.</text>
</comment>
<dbReference type="Proteomes" id="UP001165060">
    <property type="component" value="Unassembled WGS sequence"/>
</dbReference>
<proteinExistence type="predicted"/>
<dbReference type="SUPFAM" id="SSF55120">
    <property type="entry name" value="Pseudouridine synthase"/>
    <property type="match status" value="1"/>
</dbReference>